<keyword evidence="5" id="KW-0547">Nucleotide-binding</keyword>
<reference evidence="9 10" key="1">
    <citation type="submission" date="2018-06" db="EMBL/GenBank/DDBJ databases">
        <title>Genomic Encyclopedia of Archaeal and Bacterial Type Strains, Phase II (KMG-II): from individual species to whole genera.</title>
        <authorList>
            <person name="Goeker M."/>
        </authorList>
    </citation>
    <scope>NUCLEOTIDE SEQUENCE [LARGE SCALE GENOMIC DNA]</scope>
    <source>
        <strain evidence="9 10">DSM 24525</strain>
    </source>
</reference>
<feature type="domain" description="ABC transporter" evidence="8">
    <location>
        <begin position="38"/>
        <end position="289"/>
    </location>
</feature>
<dbReference type="InterPro" id="IPR027417">
    <property type="entry name" value="P-loop_NTPase"/>
</dbReference>
<dbReference type="AlphaFoldDB" id="A0A2W7IBB0"/>
<protein>
    <submittedName>
        <fullName evidence="9">Peptide/nickel transport system ATP-binding protein/oligopeptide transport system ATP-binding protein</fullName>
    </submittedName>
</protein>
<keyword evidence="7" id="KW-0472">Membrane</keyword>
<dbReference type="Proteomes" id="UP000249688">
    <property type="component" value="Unassembled WGS sequence"/>
</dbReference>
<comment type="caution">
    <text evidence="9">The sequence shown here is derived from an EMBL/GenBank/DDBJ whole genome shotgun (WGS) entry which is preliminary data.</text>
</comment>
<dbReference type="EMBL" id="QKYU01000015">
    <property type="protein sequence ID" value="PZW43649.1"/>
    <property type="molecule type" value="Genomic_DNA"/>
</dbReference>
<organism evidence="9 10">
    <name type="scientific">Humitalea rosea</name>
    <dbReference type="NCBI Taxonomy" id="990373"/>
    <lineage>
        <taxon>Bacteria</taxon>
        <taxon>Pseudomonadati</taxon>
        <taxon>Pseudomonadota</taxon>
        <taxon>Alphaproteobacteria</taxon>
        <taxon>Acetobacterales</taxon>
        <taxon>Roseomonadaceae</taxon>
        <taxon>Humitalea</taxon>
    </lineage>
</organism>
<keyword evidence="4" id="KW-1003">Cell membrane</keyword>
<dbReference type="Pfam" id="PF00005">
    <property type="entry name" value="ABC_tran"/>
    <property type="match status" value="1"/>
</dbReference>
<sequence length="359" mass="38283">MATPVRGCRIPQRNTGGNCGQAVDEPSGSAAMTTTAALELIGLRTEFRIGGAWYPAVRDLSLRLERNETLALVGESGCGKSVTALSVMGLVQPPFGRVAAGSILLDGMELAGASEKALETIRGDRMAMIFQEPMTSLNPVMTVGDQVAESLMIHRGLSRGEALERARALFEEVKIPSPAARLREYPHQFSGGMRQRVMIAMALACEPAVLLADEPTTALDVTIQAQVLGLLADLRERHGMAVLFITHNLGVVAQIADRVAVMYAGEIVEQGPVDVIFADPRHPYTRALFAAIPRLDQAEQELSAIGGRVPPLDQMPEGCRFAPRCPLAQAGCELPQPLVALAATHAARCHVTTAAVMHA</sequence>
<evidence type="ECO:0000256" key="1">
    <source>
        <dbReference type="ARBA" id="ARBA00004417"/>
    </source>
</evidence>
<evidence type="ECO:0000313" key="9">
    <source>
        <dbReference type="EMBL" id="PZW43649.1"/>
    </source>
</evidence>
<dbReference type="InterPro" id="IPR003439">
    <property type="entry name" value="ABC_transporter-like_ATP-bd"/>
</dbReference>
<evidence type="ECO:0000256" key="5">
    <source>
        <dbReference type="ARBA" id="ARBA00022741"/>
    </source>
</evidence>
<dbReference type="GO" id="GO:0015833">
    <property type="term" value="P:peptide transport"/>
    <property type="evidence" value="ECO:0007669"/>
    <property type="project" value="InterPro"/>
</dbReference>
<dbReference type="Gene3D" id="3.40.50.300">
    <property type="entry name" value="P-loop containing nucleotide triphosphate hydrolases"/>
    <property type="match status" value="1"/>
</dbReference>
<dbReference type="InterPro" id="IPR050388">
    <property type="entry name" value="ABC_Ni/Peptide_Import"/>
</dbReference>
<dbReference type="GO" id="GO:0055085">
    <property type="term" value="P:transmembrane transport"/>
    <property type="evidence" value="ECO:0007669"/>
    <property type="project" value="UniProtKB-ARBA"/>
</dbReference>
<keyword evidence="6 9" id="KW-0067">ATP-binding</keyword>
<dbReference type="FunFam" id="3.40.50.300:FF:000016">
    <property type="entry name" value="Oligopeptide ABC transporter ATP-binding component"/>
    <property type="match status" value="1"/>
</dbReference>
<dbReference type="GO" id="GO:0005886">
    <property type="term" value="C:plasma membrane"/>
    <property type="evidence" value="ECO:0007669"/>
    <property type="project" value="UniProtKB-SubCell"/>
</dbReference>
<dbReference type="SMART" id="SM00382">
    <property type="entry name" value="AAA"/>
    <property type="match status" value="1"/>
</dbReference>
<evidence type="ECO:0000313" key="10">
    <source>
        <dbReference type="Proteomes" id="UP000249688"/>
    </source>
</evidence>
<dbReference type="PANTHER" id="PTHR43297">
    <property type="entry name" value="OLIGOPEPTIDE TRANSPORT ATP-BINDING PROTEIN APPD"/>
    <property type="match status" value="1"/>
</dbReference>
<dbReference type="Pfam" id="PF08352">
    <property type="entry name" value="oligo_HPY"/>
    <property type="match status" value="1"/>
</dbReference>
<name>A0A2W7IBB0_9PROT</name>
<gene>
    <name evidence="9" type="ORF">C8P66_115114</name>
</gene>
<evidence type="ECO:0000259" key="8">
    <source>
        <dbReference type="PROSITE" id="PS50893"/>
    </source>
</evidence>
<evidence type="ECO:0000256" key="2">
    <source>
        <dbReference type="ARBA" id="ARBA00005417"/>
    </source>
</evidence>
<dbReference type="InterPro" id="IPR017871">
    <property type="entry name" value="ABC_transporter-like_CS"/>
</dbReference>
<evidence type="ECO:0000256" key="7">
    <source>
        <dbReference type="ARBA" id="ARBA00023136"/>
    </source>
</evidence>
<dbReference type="InterPro" id="IPR013563">
    <property type="entry name" value="Oligopep_ABC_C"/>
</dbReference>
<keyword evidence="10" id="KW-1185">Reference proteome</keyword>
<dbReference type="CDD" id="cd03257">
    <property type="entry name" value="ABC_NikE_OppD_transporters"/>
    <property type="match status" value="1"/>
</dbReference>
<comment type="similarity">
    <text evidence="2">Belongs to the ABC transporter superfamily.</text>
</comment>
<dbReference type="PANTHER" id="PTHR43297:SF2">
    <property type="entry name" value="DIPEPTIDE TRANSPORT ATP-BINDING PROTEIN DPPD"/>
    <property type="match status" value="1"/>
</dbReference>
<proteinExistence type="inferred from homology"/>
<dbReference type="PROSITE" id="PS50893">
    <property type="entry name" value="ABC_TRANSPORTER_2"/>
    <property type="match status" value="1"/>
</dbReference>
<dbReference type="NCBIfam" id="TIGR01727">
    <property type="entry name" value="oligo_HPY"/>
    <property type="match status" value="1"/>
</dbReference>
<evidence type="ECO:0000256" key="6">
    <source>
        <dbReference type="ARBA" id="ARBA00022840"/>
    </source>
</evidence>
<evidence type="ECO:0000256" key="3">
    <source>
        <dbReference type="ARBA" id="ARBA00022448"/>
    </source>
</evidence>
<dbReference type="GO" id="GO:0016887">
    <property type="term" value="F:ATP hydrolysis activity"/>
    <property type="evidence" value="ECO:0007669"/>
    <property type="project" value="InterPro"/>
</dbReference>
<comment type="subcellular location">
    <subcellularLocation>
        <location evidence="1">Cell inner membrane</location>
        <topology evidence="1">Peripheral membrane protein</topology>
    </subcellularLocation>
</comment>
<keyword evidence="3" id="KW-0813">Transport</keyword>
<dbReference type="InterPro" id="IPR003593">
    <property type="entry name" value="AAA+_ATPase"/>
</dbReference>
<dbReference type="PROSITE" id="PS00211">
    <property type="entry name" value="ABC_TRANSPORTER_1"/>
    <property type="match status" value="1"/>
</dbReference>
<dbReference type="SUPFAM" id="SSF52540">
    <property type="entry name" value="P-loop containing nucleoside triphosphate hydrolases"/>
    <property type="match status" value="1"/>
</dbReference>
<dbReference type="GO" id="GO:0005524">
    <property type="term" value="F:ATP binding"/>
    <property type="evidence" value="ECO:0007669"/>
    <property type="project" value="UniProtKB-KW"/>
</dbReference>
<evidence type="ECO:0000256" key="4">
    <source>
        <dbReference type="ARBA" id="ARBA00022475"/>
    </source>
</evidence>
<accession>A0A2W7IBB0</accession>